<evidence type="ECO:0000256" key="3">
    <source>
        <dbReference type="ARBA" id="ARBA00022723"/>
    </source>
</evidence>
<comment type="similarity">
    <text evidence="8">Belongs to the cytochrome P450 family.</text>
</comment>
<evidence type="ECO:0000313" key="9">
    <source>
        <dbReference type="EMBL" id="PWA57966.1"/>
    </source>
</evidence>
<dbReference type="PRINTS" id="PR00385">
    <property type="entry name" value="P450"/>
</dbReference>
<dbReference type="EMBL" id="PKPP01006023">
    <property type="protein sequence ID" value="PWA57966.1"/>
    <property type="molecule type" value="Genomic_DNA"/>
</dbReference>
<dbReference type="SMR" id="A0A2U1M9S5"/>
<keyword evidence="5 7" id="KW-0408">Iron</keyword>
<evidence type="ECO:0000313" key="10">
    <source>
        <dbReference type="Proteomes" id="UP000245207"/>
    </source>
</evidence>
<dbReference type="STRING" id="35608.A0A2U1M9S5"/>
<feature type="binding site" description="axial binding residue" evidence="7">
    <location>
        <position position="183"/>
    </location>
    <ligand>
        <name>heme</name>
        <dbReference type="ChEBI" id="CHEBI:30413"/>
    </ligand>
    <ligandPart>
        <name>Fe</name>
        <dbReference type="ChEBI" id="CHEBI:18248"/>
    </ligandPart>
</feature>
<dbReference type="GO" id="GO:0016705">
    <property type="term" value="F:oxidoreductase activity, acting on paired donors, with incorporation or reduction of molecular oxygen"/>
    <property type="evidence" value="ECO:0007669"/>
    <property type="project" value="InterPro"/>
</dbReference>
<dbReference type="OrthoDB" id="2789670at2759"/>
<name>A0A2U1M9S5_ARTAN</name>
<evidence type="ECO:0000256" key="7">
    <source>
        <dbReference type="PIRSR" id="PIRSR602401-1"/>
    </source>
</evidence>
<evidence type="ECO:0000256" key="8">
    <source>
        <dbReference type="RuleBase" id="RU000461"/>
    </source>
</evidence>
<dbReference type="GO" id="GO:0004497">
    <property type="term" value="F:monooxygenase activity"/>
    <property type="evidence" value="ECO:0007669"/>
    <property type="project" value="UniProtKB-KW"/>
</dbReference>
<dbReference type="AlphaFoldDB" id="A0A2U1M9S5"/>
<keyword evidence="6 8" id="KW-0503">Monooxygenase</keyword>
<dbReference type="InterPro" id="IPR017972">
    <property type="entry name" value="Cyt_P450_CS"/>
</dbReference>
<accession>A0A2U1M9S5</accession>
<reference evidence="9 10" key="1">
    <citation type="journal article" date="2018" name="Mol. Plant">
        <title>The genome of Artemisia annua provides insight into the evolution of Asteraceae family and artemisinin biosynthesis.</title>
        <authorList>
            <person name="Shen Q."/>
            <person name="Zhang L."/>
            <person name="Liao Z."/>
            <person name="Wang S."/>
            <person name="Yan T."/>
            <person name="Shi P."/>
            <person name="Liu M."/>
            <person name="Fu X."/>
            <person name="Pan Q."/>
            <person name="Wang Y."/>
            <person name="Lv Z."/>
            <person name="Lu X."/>
            <person name="Zhang F."/>
            <person name="Jiang W."/>
            <person name="Ma Y."/>
            <person name="Chen M."/>
            <person name="Hao X."/>
            <person name="Li L."/>
            <person name="Tang Y."/>
            <person name="Lv G."/>
            <person name="Zhou Y."/>
            <person name="Sun X."/>
            <person name="Brodelius P.E."/>
            <person name="Rose J.K.C."/>
            <person name="Tang K."/>
        </authorList>
    </citation>
    <scope>NUCLEOTIDE SEQUENCE [LARGE SCALE GENOMIC DNA]</scope>
    <source>
        <strain evidence="10">cv. Huhao1</strain>
        <tissue evidence="9">Leaf</tissue>
    </source>
</reference>
<dbReference type="PROSITE" id="PS00086">
    <property type="entry name" value="CYTOCHROME_P450"/>
    <property type="match status" value="1"/>
</dbReference>
<dbReference type="InterPro" id="IPR001128">
    <property type="entry name" value="Cyt_P450"/>
</dbReference>
<keyword evidence="4 8" id="KW-0560">Oxidoreductase</keyword>
<dbReference type="Gene3D" id="1.10.630.10">
    <property type="entry name" value="Cytochrome P450"/>
    <property type="match status" value="2"/>
</dbReference>
<evidence type="ECO:0000256" key="2">
    <source>
        <dbReference type="ARBA" id="ARBA00022617"/>
    </source>
</evidence>
<evidence type="ECO:0000256" key="4">
    <source>
        <dbReference type="ARBA" id="ARBA00023002"/>
    </source>
</evidence>
<dbReference type="InterPro" id="IPR036396">
    <property type="entry name" value="Cyt_P450_sf"/>
</dbReference>
<keyword evidence="10" id="KW-1185">Reference proteome</keyword>
<dbReference type="Pfam" id="PF00067">
    <property type="entry name" value="p450"/>
    <property type="match status" value="2"/>
</dbReference>
<evidence type="ECO:0000256" key="1">
    <source>
        <dbReference type="ARBA" id="ARBA00001971"/>
    </source>
</evidence>
<comment type="cofactor">
    <cofactor evidence="1 7">
        <name>heme</name>
        <dbReference type="ChEBI" id="CHEBI:30413"/>
    </cofactor>
</comment>
<keyword evidence="3 7" id="KW-0479">Metal-binding</keyword>
<comment type="caution">
    <text evidence="9">The sequence shown here is derived from an EMBL/GenBank/DDBJ whole genome shotgun (WGS) entry which is preliminary data.</text>
</comment>
<protein>
    <submittedName>
        <fullName evidence="9">Cytochrome P450 monooxygenase</fullName>
    </submittedName>
</protein>
<dbReference type="FunFam" id="1.10.630.10:FF:000026">
    <property type="entry name" value="Cytochrome P450 82C4"/>
    <property type="match status" value="2"/>
</dbReference>
<dbReference type="GO" id="GO:0005506">
    <property type="term" value="F:iron ion binding"/>
    <property type="evidence" value="ECO:0007669"/>
    <property type="project" value="InterPro"/>
</dbReference>
<dbReference type="SUPFAM" id="SSF48264">
    <property type="entry name" value="Cytochrome P450"/>
    <property type="match status" value="2"/>
</dbReference>
<proteinExistence type="inferred from homology"/>
<organism evidence="9 10">
    <name type="scientific">Artemisia annua</name>
    <name type="common">Sweet wormwood</name>
    <dbReference type="NCBI Taxonomy" id="35608"/>
    <lineage>
        <taxon>Eukaryota</taxon>
        <taxon>Viridiplantae</taxon>
        <taxon>Streptophyta</taxon>
        <taxon>Embryophyta</taxon>
        <taxon>Tracheophyta</taxon>
        <taxon>Spermatophyta</taxon>
        <taxon>Magnoliopsida</taxon>
        <taxon>eudicotyledons</taxon>
        <taxon>Gunneridae</taxon>
        <taxon>Pentapetalae</taxon>
        <taxon>asterids</taxon>
        <taxon>campanulids</taxon>
        <taxon>Asterales</taxon>
        <taxon>Asteraceae</taxon>
        <taxon>Asteroideae</taxon>
        <taxon>Anthemideae</taxon>
        <taxon>Artemisiinae</taxon>
        <taxon>Artemisia</taxon>
    </lineage>
</organism>
<dbReference type="PANTHER" id="PTHR47947:SF39">
    <property type="entry name" value="CYTOCHROME P450"/>
    <property type="match status" value="1"/>
</dbReference>
<evidence type="ECO:0000256" key="5">
    <source>
        <dbReference type="ARBA" id="ARBA00023004"/>
    </source>
</evidence>
<keyword evidence="2 7" id="KW-0349">Heme</keyword>
<dbReference type="InterPro" id="IPR002401">
    <property type="entry name" value="Cyt_P450_E_grp-I"/>
</dbReference>
<dbReference type="PANTHER" id="PTHR47947">
    <property type="entry name" value="CYTOCHROME P450 82C3-RELATED"/>
    <property type="match status" value="1"/>
</dbReference>
<dbReference type="GO" id="GO:0020037">
    <property type="term" value="F:heme binding"/>
    <property type="evidence" value="ECO:0007669"/>
    <property type="project" value="InterPro"/>
</dbReference>
<gene>
    <name evidence="9" type="ORF">CTI12_AA404350</name>
</gene>
<sequence length="542" mass="60812">MHCNNMDTATETHGHGIWFGESLVALGLCEVFRFFYQALISAGLDTTSVTLTWALSLLLNNPKALKTVQDEIDEHVGRKRPVAESDMKNLVYLEAVIKETLRLYPAAPLAVPYKSMEDCVVSGYNIPKGTRLLINLWKLQHDPNSWSDPDEFKLERFMTTQKDIDVKGKHFELLPFGSGRRICPGVFFALQALCLTSATLIQQFKPEKPSDEPIDMSESSGLTTSKATPLEVLLYPRVSFDISGKNNRPPVAAGAWPIVGHLNLFGGLSDPLHKILGSMAVKYGPIFTIQLGVRQVLVVNSWDIAKEIFTTHDAIVSSRPKFTAAKILGYDYAMFGVSPYGPYWREMRKITSLELLSARRLEQLKHVRVSELKNSIKNLYELWGERRDGQGKALVVMNKWLGELNMNVMLRMVVGKRLSGANNAEEDEMNKFQVVVRKFFDFLGLFVVADTLPYLGWLDLGGHEKAMKRVAKEIDFIIGKWLCEHREKRDSIEAMGEKDFLDLMISALETGGLGDYNADTIIKSTCLVCSDHIGAKLALNSF</sequence>
<dbReference type="InterPro" id="IPR050651">
    <property type="entry name" value="Plant_Cytochrome_P450_Monoox"/>
</dbReference>
<evidence type="ECO:0000256" key="6">
    <source>
        <dbReference type="ARBA" id="ARBA00023033"/>
    </source>
</evidence>
<dbReference type="PRINTS" id="PR00463">
    <property type="entry name" value="EP450I"/>
</dbReference>
<dbReference type="Proteomes" id="UP000245207">
    <property type="component" value="Unassembled WGS sequence"/>
</dbReference>